<organism evidence="1">
    <name type="scientific">Caulobacter sp. (strain K31)</name>
    <dbReference type="NCBI Taxonomy" id="366602"/>
    <lineage>
        <taxon>Bacteria</taxon>
        <taxon>Pseudomonadati</taxon>
        <taxon>Pseudomonadota</taxon>
        <taxon>Alphaproteobacteria</taxon>
        <taxon>Caulobacterales</taxon>
        <taxon>Caulobacteraceae</taxon>
        <taxon>Caulobacter</taxon>
    </lineage>
</organism>
<dbReference type="AlphaFoldDB" id="B0SVX2"/>
<dbReference type="KEGG" id="cak:Caul_2463"/>
<evidence type="ECO:0000313" key="1">
    <source>
        <dbReference type="EMBL" id="ABZ71590.1"/>
    </source>
</evidence>
<sequence precursor="true">MTVLQQSFVILNVVAFVAFVLALSVVSVQAAAGEGPVMRNAPRPWTRRTAR</sequence>
<proteinExistence type="predicted"/>
<dbReference type="STRING" id="366602.Caul_2463"/>
<protein>
    <submittedName>
        <fullName evidence="1">Uncharacterized protein</fullName>
    </submittedName>
</protein>
<name>B0SVX2_CAUSK</name>
<gene>
    <name evidence="1" type="ordered locus">Caul_2463</name>
</gene>
<accession>B0SVX2</accession>
<dbReference type="HOGENOM" id="CLU_3096972_0_0_5"/>
<reference evidence="1" key="1">
    <citation type="submission" date="2008-01" db="EMBL/GenBank/DDBJ databases">
        <title>Complete sequence of chromosome of Caulobacter sp. K31.</title>
        <authorList>
            <consortium name="US DOE Joint Genome Institute"/>
            <person name="Copeland A."/>
            <person name="Lucas S."/>
            <person name="Lapidus A."/>
            <person name="Barry K."/>
            <person name="Glavina del Rio T."/>
            <person name="Dalin E."/>
            <person name="Tice H."/>
            <person name="Pitluck S."/>
            <person name="Bruce D."/>
            <person name="Goodwin L."/>
            <person name="Thompson L.S."/>
            <person name="Brettin T."/>
            <person name="Detter J.C."/>
            <person name="Han C."/>
            <person name="Schmutz J."/>
            <person name="Larimer F."/>
            <person name="Land M."/>
            <person name="Hauser L."/>
            <person name="Kyrpides N."/>
            <person name="Kim E."/>
            <person name="Stephens C."/>
            <person name="Richardson P."/>
        </authorList>
    </citation>
    <scope>NUCLEOTIDE SEQUENCE [LARGE SCALE GENOMIC DNA]</scope>
    <source>
        <strain evidence="1">K31</strain>
    </source>
</reference>
<dbReference type="EMBL" id="CP000927">
    <property type="protein sequence ID" value="ABZ71590.1"/>
    <property type="molecule type" value="Genomic_DNA"/>
</dbReference>